<name>A0A6A5SIH0_9PLEO</name>
<evidence type="ECO:0008006" key="3">
    <source>
        <dbReference type="Google" id="ProtNLM"/>
    </source>
</evidence>
<evidence type="ECO:0000313" key="1">
    <source>
        <dbReference type="EMBL" id="KAF1937157.1"/>
    </source>
</evidence>
<organism evidence="1 2">
    <name type="scientific">Clathrospora elynae</name>
    <dbReference type="NCBI Taxonomy" id="706981"/>
    <lineage>
        <taxon>Eukaryota</taxon>
        <taxon>Fungi</taxon>
        <taxon>Dikarya</taxon>
        <taxon>Ascomycota</taxon>
        <taxon>Pezizomycotina</taxon>
        <taxon>Dothideomycetes</taxon>
        <taxon>Pleosporomycetidae</taxon>
        <taxon>Pleosporales</taxon>
        <taxon>Diademaceae</taxon>
        <taxon>Clathrospora</taxon>
    </lineage>
</organism>
<accession>A0A6A5SIH0</accession>
<dbReference type="OrthoDB" id="1049195at2759"/>
<sequence length="278" mass="31192">MSTEVPQPPGIDCRRHQIFTKAVRSLHTRRNAPPPIPIRVNPMSTTFSVKPATRLTKSQQTLPWIAVELSNYPPQLTRHDVQTLFKDFSIEPDFVLPSATRFAYPLRVSVKIAGEIEAERAVKEVSGRVIGGRQIYLSMVEKESYEQKEVSVKELADELKIGIVNTARVHYPHLAPKILEVRECSQGASPFAFLQARNPITVHSELEARRQPIENRAMWDFIAGGRFDGRNSKIKDGSGRIAALKDLKETVEKQGVMKKMWNQGDGKQLLDLGIGADS</sequence>
<dbReference type="Proteomes" id="UP000800038">
    <property type="component" value="Unassembled WGS sequence"/>
</dbReference>
<evidence type="ECO:0000313" key="2">
    <source>
        <dbReference type="Proteomes" id="UP000800038"/>
    </source>
</evidence>
<gene>
    <name evidence="1" type="ORF">EJ02DRAFT_506176</name>
</gene>
<dbReference type="GO" id="GO:0003676">
    <property type="term" value="F:nucleic acid binding"/>
    <property type="evidence" value="ECO:0007669"/>
    <property type="project" value="InterPro"/>
</dbReference>
<dbReference type="Gene3D" id="3.30.70.330">
    <property type="match status" value="1"/>
</dbReference>
<protein>
    <recommendedName>
        <fullName evidence="3">RRM domain-containing protein</fullName>
    </recommendedName>
</protein>
<dbReference type="SUPFAM" id="SSF54928">
    <property type="entry name" value="RNA-binding domain, RBD"/>
    <property type="match status" value="1"/>
</dbReference>
<keyword evidence="2" id="KW-1185">Reference proteome</keyword>
<reference evidence="1" key="1">
    <citation type="journal article" date="2020" name="Stud. Mycol.">
        <title>101 Dothideomycetes genomes: a test case for predicting lifestyles and emergence of pathogens.</title>
        <authorList>
            <person name="Haridas S."/>
            <person name="Albert R."/>
            <person name="Binder M."/>
            <person name="Bloem J."/>
            <person name="Labutti K."/>
            <person name="Salamov A."/>
            <person name="Andreopoulos B."/>
            <person name="Baker S."/>
            <person name="Barry K."/>
            <person name="Bills G."/>
            <person name="Bluhm B."/>
            <person name="Cannon C."/>
            <person name="Castanera R."/>
            <person name="Culley D."/>
            <person name="Daum C."/>
            <person name="Ezra D."/>
            <person name="Gonzalez J."/>
            <person name="Henrissat B."/>
            <person name="Kuo A."/>
            <person name="Liang C."/>
            <person name="Lipzen A."/>
            <person name="Lutzoni F."/>
            <person name="Magnuson J."/>
            <person name="Mondo S."/>
            <person name="Nolan M."/>
            <person name="Ohm R."/>
            <person name="Pangilinan J."/>
            <person name="Park H.-J."/>
            <person name="Ramirez L."/>
            <person name="Alfaro M."/>
            <person name="Sun H."/>
            <person name="Tritt A."/>
            <person name="Yoshinaga Y."/>
            <person name="Zwiers L.-H."/>
            <person name="Turgeon B."/>
            <person name="Goodwin S."/>
            <person name="Spatafora J."/>
            <person name="Crous P."/>
            <person name="Grigoriev I."/>
        </authorList>
    </citation>
    <scope>NUCLEOTIDE SEQUENCE</scope>
    <source>
        <strain evidence="1">CBS 161.51</strain>
    </source>
</reference>
<dbReference type="AlphaFoldDB" id="A0A6A5SIH0"/>
<dbReference type="EMBL" id="ML976152">
    <property type="protein sequence ID" value="KAF1937157.1"/>
    <property type="molecule type" value="Genomic_DNA"/>
</dbReference>
<dbReference type="InterPro" id="IPR012677">
    <property type="entry name" value="Nucleotide-bd_a/b_plait_sf"/>
</dbReference>
<dbReference type="InterPro" id="IPR035979">
    <property type="entry name" value="RBD_domain_sf"/>
</dbReference>
<proteinExistence type="predicted"/>